<organism evidence="1 2">
    <name type="scientific">Rhodocollybia butyracea</name>
    <dbReference type="NCBI Taxonomy" id="206335"/>
    <lineage>
        <taxon>Eukaryota</taxon>
        <taxon>Fungi</taxon>
        <taxon>Dikarya</taxon>
        <taxon>Basidiomycota</taxon>
        <taxon>Agaricomycotina</taxon>
        <taxon>Agaricomycetes</taxon>
        <taxon>Agaricomycetidae</taxon>
        <taxon>Agaricales</taxon>
        <taxon>Marasmiineae</taxon>
        <taxon>Omphalotaceae</taxon>
        <taxon>Rhodocollybia</taxon>
    </lineage>
</organism>
<protein>
    <recommendedName>
        <fullName evidence="3">S-adenosyl-L-methionine-dependent methyltransferase</fullName>
    </recommendedName>
</protein>
<dbReference type="Gene3D" id="3.40.50.150">
    <property type="entry name" value="Vaccinia Virus protein VP39"/>
    <property type="match status" value="1"/>
</dbReference>
<evidence type="ECO:0008006" key="3">
    <source>
        <dbReference type="Google" id="ProtNLM"/>
    </source>
</evidence>
<dbReference type="InterPro" id="IPR029063">
    <property type="entry name" value="SAM-dependent_MTases_sf"/>
</dbReference>
<accession>A0A9P5PBX2</accession>
<dbReference type="AlphaFoldDB" id="A0A9P5PBX2"/>
<evidence type="ECO:0000313" key="2">
    <source>
        <dbReference type="Proteomes" id="UP000772434"/>
    </source>
</evidence>
<dbReference type="CDD" id="cd02440">
    <property type="entry name" value="AdoMet_MTases"/>
    <property type="match status" value="1"/>
</dbReference>
<dbReference type="Pfam" id="PF13489">
    <property type="entry name" value="Methyltransf_23"/>
    <property type="match status" value="1"/>
</dbReference>
<dbReference type="PANTHER" id="PTHR43591">
    <property type="entry name" value="METHYLTRANSFERASE"/>
    <property type="match status" value="1"/>
</dbReference>
<gene>
    <name evidence="1" type="ORF">BDP27DRAFT_1236515</name>
</gene>
<proteinExistence type="predicted"/>
<evidence type="ECO:0000313" key="1">
    <source>
        <dbReference type="EMBL" id="KAF9060628.1"/>
    </source>
</evidence>
<keyword evidence="2" id="KW-1185">Reference proteome</keyword>
<dbReference type="OrthoDB" id="184880at2759"/>
<comment type="caution">
    <text evidence="1">The sequence shown here is derived from an EMBL/GenBank/DDBJ whole genome shotgun (WGS) entry which is preliminary data.</text>
</comment>
<dbReference type="Proteomes" id="UP000772434">
    <property type="component" value="Unassembled WGS sequence"/>
</dbReference>
<dbReference type="SUPFAM" id="SSF53335">
    <property type="entry name" value="S-adenosyl-L-methionine-dependent methyltransferases"/>
    <property type="match status" value="1"/>
</dbReference>
<name>A0A9P5PBX2_9AGAR</name>
<dbReference type="EMBL" id="JADNRY010000234">
    <property type="protein sequence ID" value="KAF9060628.1"/>
    <property type="molecule type" value="Genomic_DNA"/>
</dbReference>
<reference evidence="1" key="1">
    <citation type="submission" date="2020-11" db="EMBL/GenBank/DDBJ databases">
        <authorList>
            <consortium name="DOE Joint Genome Institute"/>
            <person name="Ahrendt S."/>
            <person name="Riley R."/>
            <person name="Andreopoulos W."/>
            <person name="Labutti K."/>
            <person name="Pangilinan J."/>
            <person name="Ruiz-Duenas F.J."/>
            <person name="Barrasa J.M."/>
            <person name="Sanchez-Garcia M."/>
            <person name="Camarero S."/>
            <person name="Miyauchi S."/>
            <person name="Serrano A."/>
            <person name="Linde D."/>
            <person name="Babiker R."/>
            <person name="Drula E."/>
            <person name="Ayuso-Fernandez I."/>
            <person name="Pacheco R."/>
            <person name="Padilla G."/>
            <person name="Ferreira P."/>
            <person name="Barriuso J."/>
            <person name="Kellner H."/>
            <person name="Castanera R."/>
            <person name="Alfaro M."/>
            <person name="Ramirez L."/>
            <person name="Pisabarro A.G."/>
            <person name="Kuo A."/>
            <person name="Tritt A."/>
            <person name="Lipzen A."/>
            <person name="He G."/>
            <person name="Yan M."/>
            <person name="Ng V."/>
            <person name="Cullen D."/>
            <person name="Martin F."/>
            <person name="Rosso M.-N."/>
            <person name="Henrissat B."/>
            <person name="Hibbett D."/>
            <person name="Martinez A.T."/>
            <person name="Grigoriev I.V."/>
        </authorList>
    </citation>
    <scope>NUCLEOTIDE SEQUENCE</scope>
    <source>
        <strain evidence="1">AH 40177</strain>
    </source>
</reference>
<sequence>MEQTVKREYASLNYLLPADSVETERLNLQHHIVTKAFGGQLVLAPITFNSNDRVLESGAGTGIWAQEFSAFHSRNNLRLDIECIDISDKQFPHEYPSNIHFSIRSVIDLPQEWQNSFSYIHQRLLIAAMNDSRWNVAIDQLYEVLKPGAWLELVEVEAKVFDFQVGPNSKRLVSLITSLHASKGIVGDLGLYLPKLLAKKGFKDIHCEGREIPIRESVNNDGLNRSQQWYDLWMGMKTPVLTSGGFGIISSEEEFDELLEGCLKEWNESDKAYTTYYTIVARKPV</sequence>